<sequence>MDQCVTVERELEKVLQKFSGYGQLCERSLEELIHVRGRAAAGDPPDRDWCGKAQSPKHTVNMRHSACKITAAEAAPCLWMVWEGC</sequence>
<organism evidence="1">
    <name type="scientific">Gallus gallus</name>
    <name type="common">Chicken</name>
    <dbReference type="NCBI Taxonomy" id="9031"/>
    <lineage>
        <taxon>Eukaryota</taxon>
        <taxon>Metazoa</taxon>
        <taxon>Chordata</taxon>
        <taxon>Craniata</taxon>
        <taxon>Vertebrata</taxon>
        <taxon>Euteleostomi</taxon>
        <taxon>Archelosauria</taxon>
        <taxon>Archosauria</taxon>
        <taxon>Dinosauria</taxon>
        <taxon>Saurischia</taxon>
        <taxon>Theropoda</taxon>
        <taxon>Coelurosauria</taxon>
        <taxon>Aves</taxon>
        <taxon>Neognathae</taxon>
        <taxon>Galloanserae</taxon>
        <taxon>Galliformes</taxon>
        <taxon>Phasianidae</taxon>
        <taxon>Phasianinae</taxon>
        <taxon>Gallus</taxon>
    </lineage>
</organism>
<gene>
    <name evidence="1" type="ORF">RCJMB04_11b11</name>
</gene>
<dbReference type="AlphaFoldDB" id="Q5ZKF8"/>
<proteinExistence type="evidence at transcript level"/>
<protein>
    <submittedName>
        <fullName evidence="1">Uncharacterized protein</fullName>
    </submittedName>
</protein>
<reference evidence="1" key="1">
    <citation type="journal article" date="2005" name="Genome Biol.">
        <title>Full-length cDNAs from chicken bursal lymphocytes to facilitate gene function analysis.</title>
        <authorList>
            <person name="Caldwell R.B."/>
            <person name="Kierzek A.M."/>
            <person name="Arakawa H."/>
            <person name="Bezzubov Y."/>
            <person name="Zaim J."/>
            <person name="Fiedler P."/>
            <person name="Kutter S."/>
            <person name="Blagodatski A."/>
            <person name="Kostovska D."/>
            <person name="Koter M."/>
            <person name="Plachy J."/>
            <person name="Carninci P."/>
            <person name="Hayashizaki Y."/>
            <person name="Buerstedde J.M."/>
        </authorList>
    </citation>
    <scope>NUCLEOTIDE SEQUENCE</scope>
    <source>
        <strain evidence="1">CB</strain>
        <tissue evidence="1">Bursa</tissue>
    </source>
</reference>
<evidence type="ECO:0000313" key="1">
    <source>
        <dbReference type="EMBL" id="CAG31785.1"/>
    </source>
</evidence>
<dbReference type="HOGENOM" id="CLU_2589095_0_0_1"/>
<dbReference type="EMBL" id="AJ720126">
    <property type="protein sequence ID" value="CAG31785.1"/>
    <property type="molecule type" value="mRNA"/>
</dbReference>
<accession>Q5ZKF8</accession>
<name>Q5ZKF8_CHICK</name>